<sequence length="214" mass="23685">MGQQDVVKELMQRIGTGYAAEAGIALADKPAPLFQLLMLSQLLSTRIAARIAVAATKELVDTGYNTPRRVADADWQELVDALGRAHYRRYDESTASRLGANAARVLDHYHGDLRELARESRCDPKHAAQLLQQFQGIGPVGSDIFLREVQDIWPWVRPHFDERALKGASRIRLPADPDRLADLAPKDRTAALAAALVRISLDEDIADEILATTR</sequence>
<name>A0A6G9YTA6_9NOCA</name>
<evidence type="ECO:0000313" key="2">
    <source>
        <dbReference type="Proteomes" id="UP000503540"/>
    </source>
</evidence>
<evidence type="ECO:0000313" key="1">
    <source>
        <dbReference type="EMBL" id="QIS16380.1"/>
    </source>
</evidence>
<dbReference type="SUPFAM" id="SSF48150">
    <property type="entry name" value="DNA-glycosylase"/>
    <property type="match status" value="1"/>
</dbReference>
<dbReference type="AlphaFoldDB" id="A0A6G9YTA6"/>
<dbReference type="KEGG" id="nah:F5544_42860"/>
<keyword evidence="1" id="KW-0540">Nuclease</keyword>
<gene>
    <name evidence="1" type="ORF">F5544_42860</name>
</gene>
<dbReference type="Proteomes" id="UP000503540">
    <property type="component" value="Chromosome"/>
</dbReference>
<dbReference type="Gene3D" id="1.10.340.30">
    <property type="entry name" value="Hypothetical protein, domain 2"/>
    <property type="match status" value="1"/>
</dbReference>
<keyword evidence="2" id="KW-1185">Reference proteome</keyword>
<keyword evidence="1" id="KW-0255">Endonuclease</keyword>
<keyword evidence="1" id="KW-0378">Hydrolase</keyword>
<organism evidence="1 2">
    <name type="scientific">Nocardia arthritidis</name>
    <dbReference type="NCBI Taxonomy" id="228602"/>
    <lineage>
        <taxon>Bacteria</taxon>
        <taxon>Bacillati</taxon>
        <taxon>Actinomycetota</taxon>
        <taxon>Actinomycetes</taxon>
        <taxon>Mycobacteriales</taxon>
        <taxon>Nocardiaceae</taxon>
        <taxon>Nocardia</taxon>
    </lineage>
</organism>
<reference evidence="1 2" key="1">
    <citation type="journal article" date="2019" name="ACS Chem. Biol.">
        <title>Identification and Mobilization of a Cryptic Antibiotic Biosynthesis Gene Locus from a Human-Pathogenic Nocardia Isolate.</title>
        <authorList>
            <person name="Herisse M."/>
            <person name="Ishida K."/>
            <person name="Porter J.L."/>
            <person name="Howden B."/>
            <person name="Hertweck C."/>
            <person name="Stinear T.P."/>
            <person name="Pidot S.J."/>
        </authorList>
    </citation>
    <scope>NUCLEOTIDE SEQUENCE [LARGE SCALE GENOMIC DNA]</scope>
    <source>
        <strain evidence="1 2">AUSMDU00012717</strain>
    </source>
</reference>
<dbReference type="InterPro" id="IPR011257">
    <property type="entry name" value="DNA_glycosylase"/>
</dbReference>
<dbReference type="GO" id="GO:0006281">
    <property type="term" value="P:DNA repair"/>
    <property type="evidence" value="ECO:0007669"/>
    <property type="project" value="InterPro"/>
</dbReference>
<dbReference type="RefSeq" id="WP_167478474.1">
    <property type="nucleotide sequence ID" value="NZ_CP046172.1"/>
</dbReference>
<accession>A0A6G9YTA6</accession>
<protein>
    <submittedName>
        <fullName evidence="1">Endonuclease</fullName>
    </submittedName>
</protein>
<dbReference type="GO" id="GO:0004519">
    <property type="term" value="F:endonuclease activity"/>
    <property type="evidence" value="ECO:0007669"/>
    <property type="project" value="UniProtKB-KW"/>
</dbReference>
<proteinExistence type="predicted"/>
<dbReference type="EMBL" id="CP046172">
    <property type="protein sequence ID" value="QIS16380.1"/>
    <property type="molecule type" value="Genomic_DNA"/>
</dbReference>